<feature type="non-terminal residue" evidence="3">
    <location>
        <position position="177"/>
    </location>
</feature>
<evidence type="ECO:0000256" key="1">
    <source>
        <dbReference type="ARBA" id="ARBA00022917"/>
    </source>
</evidence>
<name>A0A022Q7Z5_ERYGU</name>
<reference evidence="3 4" key="1">
    <citation type="journal article" date="2013" name="Proc. Natl. Acad. Sci. U.S.A.">
        <title>Fine-scale variation in meiotic recombination in Mimulus inferred from population shotgun sequencing.</title>
        <authorList>
            <person name="Hellsten U."/>
            <person name="Wright K.M."/>
            <person name="Jenkins J."/>
            <person name="Shu S."/>
            <person name="Yuan Y."/>
            <person name="Wessler S.R."/>
            <person name="Schmutz J."/>
            <person name="Willis J.H."/>
            <person name="Rokhsar D.S."/>
        </authorList>
    </citation>
    <scope>NUCLEOTIDE SEQUENCE [LARGE SCALE GENOMIC DNA]</scope>
    <source>
        <strain evidence="4">cv. DUN x IM62</strain>
    </source>
</reference>
<dbReference type="AlphaFoldDB" id="A0A022Q7Z5"/>
<dbReference type="InterPro" id="IPR004046">
    <property type="entry name" value="GST_C"/>
</dbReference>
<dbReference type="InterPro" id="IPR050132">
    <property type="entry name" value="Gln/Glu-tRNA_Ligase"/>
</dbReference>
<dbReference type="EMBL" id="KI632106">
    <property type="protein sequence ID" value="EYU24802.1"/>
    <property type="molecule type" value="Genomic_DNA"/>
</dbReference>
<dbReference type="InterPro" id="IPR036282">
    <property type="entry name" value="Glutathione-S-Trfase_C_sf"/>
</dbReference>
<keyword evidence="4" id="KW-1185">Reference proteome</keyword>
<dbReference type="Proteomes" id="UP000030748">
    <property type="component" value="Unassembled WGS sequence"/>
</dbReference>
<protein>
    <recommendedName>
        <fullName evidence="2">Glutathione S-transferase C-terminal domain-containing protein</fullName>
    </recommendedName>
</protein>
<dbReference type="GO" id="GO:0006412">
    <property type="term" value="P:translation"/>
    <property type="evidence" value="ECO:0007669"/>
    <property type="project" value="UniProtKB-KW"/>
</dbReference>
<accession>A0A022Q7Z5</accession>
<dbReference type="Gene3D" id="1.20.1050.130">
    <property type="match status" value="1"/>
</dbReference>
<evidence type="ECO:0000259" key="2">
    <source>
        <dbReference type="Pfam" id="PF00043"/>
    </source>
</evidence>
<gene>
    <name evidence="3" type="ORF">MIMGU_mgv1a019223mg</name>
</gene>
<dbReference type="PANTHER" id="PTHR43097">
    <property type="entry name" value="GLUTAMINE-TRNA LIGASE"/>
    <property type="match status" value="1"/>
</dbReference>
<dbReference type="SUPFAM" id="SSF47616">
    <property type="entry name" value="GST C-terminal domain-like"/>
    <property type="match status" value="1"/>
</dbReference>
<dbReference type="PANTHER" id="PTHR43097:SF5">
    <property type="entry name" value="GLUTAMATE--TRNA LIGASE"/>
    <property type="match status" value="1"/>
</dbReference>
<sequence>MPVYKSGATFLKFPLQHADSPPLHVISAAQIAAISLVTNPTLDCGSPPTLALASEQRLHGALEILRYTEGMLLSQLGKIDQWLDYAPRFGVGSEFEGACRFVDEHLLRNTFLVGNSLSIADVAVWTGLEGAGLRWQSLRKSKKYQNLVRWFNSIATEYDAVLSEFISTYGKRGPTFE</sequence>
<evidence type="ECO:0000313" key="4">
    <source>
        <dbReference type="Proteomes" id="UP000030748"/>
    </source>
</evidence>
<evidence type="ECO:0000313" key="3">
    <source>
        <dbReference type="EMBL" id="EYU24802.1"/>
    </source>
</evidence>
<proteinExistence type="predicted"/>
<dbReference type="Pfam" id="PF00043">
    <property type="entry name" value="GST_C"/>
    <property type="match status" value="1"/>
</dbReference>
<organism evidence="3 4">
    <name type="scientific">Erythranthe guttata</name>
    <name type="common">Yellow monkey flower</name>
    <name type="synonym">Mimulus guttatus</name>
    <dbReference type="NCBI Taxonomy" id="4155"/>
    <lineage>
        <taxon>Eukaryota</taxon>
        <taxon>Viridiplantae</taxon>
        <taxon>Streptophyta</taxon>
        <taxon>Embryophyta</taxon>
        <taxon>Tracheophyta</taxon>
        <taxon>Spermatophyta</taxon>
        <taxon>Magnoliopsida</taxon>
        <taxon>eudicotyledons</taxon>
        <taxon>Gunneridae</taxon>
        <taxon>Pentapetalae</taxon>
        <taxon>asterids</taxon>
        <taxon>lamiids</taxon>
        <taxon>Lamiales</taxon>
        <taxon>Phrymaceae</taxon>
        <taxon>Erythranthe</taxon>
    </lineage>
</organism>
<feature type="domain" description="Glutathione S-transferase C-terminal" evidence="2">
    <location>
        <begin position="100"/>
        <end position="155"/>
    </location>
</feature>
<dbReference type="CDD" id="cd10289">
    <property type="entry name" value="GST_C_AaRS_like"/>
    <property type="match status" value="1"/>
</dbReference>
<keyword evidence="1" id="KW-0648">Protein biosynthesis</keyword>
<dbReference type="STRING" id="4155.A0A022Q7Z5"/>